<dbReference type="SUPFAM" id="SSF48371">
    <property type="entry name" value="ARM repeat"/>
    <property type="match status" value="1"/>
</dbReference>
<dbReference type="InterPro" id="IPR016024">
    <property type="entry name" value="ARM-type_fold"/>
</dbReference>
<dbReference type="InParanoid" id="A0A3N4LEJ6"/>
<evidence type="ECO:0000256" key="6">
    <source>
        <dbReference type="PROSITE-ProRule" id="PRU00259"/>
    </source>
</evidence>
<keyword evidence="9" id="KW-1185">Reference proteome</keyword>
<dbReference type="PIRSF" id="PIRSF032184">
    <property type="entry name" value="ATPase_V1_H"/>
    <property type="match status" value="1"/>
</dbReference>
<comment type="function">
    <text evidence="5">Subunit of the V1 complex of vacuolar(H+)-ATPase (V-ATPase), a multisubunit enzyme composed of a peripheral complex (V1) that hydrolyzes ATP and a membrane integral complex (V0) that translocates protons. V-ATPase is responsible for acidifying and maintaining the pH of intracellular compartments.</text>
</comment>
<dbReference type="GO" id="GO:0000329">
    <property type="term" value="C:fungal-type vacuole membrane"/>
    <property type="evidence" value="ECO:0007669"/>
    <property type="project" value="TreeGrafter"/>
</dbReference>
<keyword evidence="3 5" id="KW-0375">Hydrogen ion transport</keyword>
<protein>
    <recommendedName>
        <fullName evidence="5">V-type proton ATPase subunit H</fullName>
    </recommendedName>
</protein>
<accession>A0A3N4LEJ6</accession>
<dbReference type="AlphaFoldDB" id="A0A3N4LEJ6"/>
<sequence>MSLERQPYEELCSNIRARPIGWDGYHRAQIITADEVEKIKAIDKVSLERRIEIVKKYPEAYARLFLGDGTEGSGILGRTAGSRGGADTSIIQYILVLMGDLLESVPEFADALLSVPHLYSNLLPLLSHTDTTVPVFTSKVLTTLLSVFLKHTNSKGAPLEDTQTALPTYLSYLATLMKSNDTYLQDVAVQSYVSLLRSSYARITFWNAGEEGLRPLISILETAAGGNGSSYGNMSNTGNLIQGGVSLQLLYHILLVIWELTFEEAISEEIHAIYDLIPTLTQILRSSLKEKIARITTSILYNLASKAPSINLPPLLFVNALPLLRSTQSRFTSDPDLASDLTYLIETLENYQRSQTTFDEYAAEVRSGHLSWSPPHTNTDFWKKNARRIIEENNGELMKCLGRALGCGDGNAQRDKTVLAVAAHDVGVLVREVPEKRKVWESLSVKAKCMQLMANSDASVRFEALNAVRAFLEHAFST</sequence>
<dbReference type="Gene3D" id="1.25.10.10">
    <property type="entry name" value="Leucine-rich Repeat Variant"/>
    <property type="match status" value="1"/>
</dbReference>
<dbReference type="InterPro" id="IPR000225">
    <property type="entry name" value="Armadillo"/>
</dbReference>
<dbReference type="GO" id="GO:0046961">
    <property type="term" value="F:proton-transporting ATPase activity, rotational mechanism"/>
    <property type="evidence" value="ECO:0007669"/>
    <property type="project" value="UniProtKB-UniRule"/>
</dbReference>
<comment type="subunit">
    <text evidence="5">V-ATPase is a heteromultimeric enzyme made up of two complexes: the ATP-hydrolytic V1 complex and the proton translocation V0 complex.</text>
</comment>
<dbReference type="PANTHER" id="PTHR10698:SF0">
    <property type="entry name" value="V-TYPE PROTON ATPASE SUBUNIT H"/>
    <property type="match status" value="1"/>
</dbReference>
<evidence type="ECO:0000256" key="3">
    <source>
        <dbReference type="ARBA" id="ARBA00022781"/>
    </source>
</evidence>
<dbReference type="EMBL" id="ML121598">
    <property type="protein sequence ID" value="RPB19101.1"/>
    <property type="molecule type" value="Genomic_DNA"/>
</dbReference>
<feature type="domain" description="ATPase V1 complex subunit H C-terminal" evidence="7">
    <location>
        <begin position="355"/>
        <end position="476"/>
    </location>
</feature>
<evidence type="ECO:0000313" key="8">
    <source>
        <dbReference type="EMBL" id="RPB19101.1"/>
    </source>
</evidence>
<dbReference type="InterPro" id="IPR038497">
    <property type="entry name" value="ATPase_V1-cplx_hsu_C_sf"/>
</dbReference>
<evidence type="ECO:0000313" key="9">
    <source>
        <dbReference type="Proteomes" id="UP000267821"/>
    </source>
</evidence>
<proteinExistence type="inferred from homology"/>
<dbReference type="Proteomes" id="UP000267821">
    <property type="component" value="Unassembled WGS sequence"/>
</dbReference>
<feature type="repeat" description="ARM" evidence="6">
    <location>
        <begin position="275"/>
        <end position="304"/>
    </location>
</feature>
<evidence type="ECO:0000256" key="2">
    <source>
        <dbReference type="ARBA" id="ARBA00022448"/>
    </source>
</evidence>
<evidence type="ECO:0000256" key="1">
    <source>
        <dbReference type="ARBA" id="ARBA00008613"/>
    </source>
</evidence>
<evidence type="ECO:0000256" key="5">
    <source>
        <dbReference type="PIRNR" id="PIRNR032184"/>
    </source>
</evidence>
<organism evidence="8 9">
    <name type="scientific">Terfezia boudieri ATCC MYA-4762</name>
    <dbReference type="NCBI Taxonomy" id="1051890"/>
    <lineage>
        <taxon>Eukaryota</taxon>
        <taxon>Fungi</taxon>
        <taxon>Dikarya</taxon>
        <taxon>Ascomycota</taxon>
        <taxon>Pezizomycotina</taxon>
        <taxon>Pezizomycetes</taxon>
        <taxon>Pezizales</taxon>
        <taxon>Pezizaceae</taxon>
        <taxon>Terfezia</taxon>
    </lineage>
</organism>
<gene>
    <name evidence="8" type="ORF">L211DRAFT_843006</name>
</gene>
<dbReference type="Pfam" id="PF03224">
    <property type="entry name" value="V-ATPase_H_N"/>
    <property type="match status" value="1"/>
</dbReference>
<dbReference type="PROSITE" id="PS50176">
    <property type="entry name" value="ARM_REPEAT"/>
    <property type="match status" value="1"/>
</dbReference>
<dbReference type="InterPro" id="IPR011989">
    <property type="entry name" value="ARM-like"/>
</dbReference>
<keyword evidence="2 5" id="KW-0813">Transport</keyword>
<evidence type="ECO:0000256" key="4">
    <source>
        <dbReference type="ARBA" id="ARBA00023065"/>
    </source>
</evidence>
<dbReference type="InterPro" id="IPR004908">
    <property type="entry name" value="ATPase_V1-cplx_hsu"/>
</dbReference>
<dbReference type="Pfam" id="PF11698">
    <property type="entry name" value="V-ATPase_H_C"/>
    <property type="match status" value="1"/>
</dbReference>
<comment type="similarity">
    <text evidence="1 5">Belongs to the V-ATPase H subunit family.</text>
</comment>
<dbReference type="InterPro" id="IPR011987">
    <property type="entry name" value="ATPase_V1-cplx_hsu_C"/>
</dbReference>
<dbReference type="STRING" id="1051890.A0A3N4LEJ6"/>
<dbReference type="FunCoup" id="A0A3N4LEJ6">
    <property type="interactions" value="403"/>
</dbReference>
<dbReference type="OrthoDB" id="10263554at2759"/>
<dbReference type="GO" id="GO:0000221">
    <property type="term" value="C:vacuolar proton-transporting V-type ATPase, V1 domain"/>
    <property type="evidence" value="ECO:0007669"/>
    <property type="project" value="UniProtKB-UniRule"/>
</dbReference>
<dbReference type="Gene3D" id="1.25.40.150">
    <property type="entry name" value="V-type ATPase, subunit H, C-terminal domain"/>
    <property type="match status" value="1"/>
</dbReference>
<evidence type="ECO:0000259" key="7">
    <source>
        <dbReference type="Pfam" id="PF11698"/>
    </source>
</evidence>
<name>A0A3N4LEJ6_9PEZI</name>
<keyword evidence="4 5" id="KW-0406">Ion transport</keyword>
<dbReference type="PANTHER" id="PTHR10698">
    <property type="entry name" value="V-TYPE PROTON ATPASE SUBUNIT H"/>
    <property type="match status" value="1"/>
</dbReference>
<reference evidence="8 9" key="1">
    <citation type="journal article" date="2018" name="Nat. Ecol. Evol.">
        <title>Pezizomycetes genomes reveal the molecular basis of ectomycorrhizal truffle lifestyle.</title>
        <authorList>
            <person name="Murat C."/>
            <person name="Payen T."/>
            <person name="Noel B."/>
            <person name="Kuo A."/>
            <person name="Morin E."/>
            <person name="Chen J."/>
            <person name="Kohler A."/>
            <person name="Krizsan K."/>
            <person name="Balestrini R."/>
            <person name="Da Silva C."/>
            <person name="Montanini B."/>
            <person name="Hainaut M."/>
            <person name="Levati E."/>
            <person name="Barry K.W."/>
            <person name="Belfiori B."/>
            <person name="Cichocki N."/>
            <person name="Clum A."/>
            <person name="Dockter R.B."/>
            <person name="Fauchery L."/>
            <person name="Guy J."/>
            <person name="Iotti M."/>
            <person name="Le Tacon F."/>
            <person name="Lindquist E.A."/>
            <person name="Lipzen A."/>
            <person name="Malagnac F."/>
            <person name="Mello A."/>
            <person name="Molinier V."/>
            <person name="Miyauchi S."/>
            <person name="Poulain J."/>
            <person name="Riccioni C."/>
            <person name="Rubini A."/>
            <person name="Sitrit Y."/>
            <person name="Splivallo R."/>
            <person name="Traeger S."/>
            <person name="Wang M."/>
            <person name="Zifcakova L."/>
            <person name="Wipf D."/>
            <person name="Zambonelli A."/>
            <person name="Paolocci F."/>
            <person name="Nowrousian M."/>
            <person name="Ottonello S."/>
            <person name="Baldrian P."/>
            <person name="Spatafora J.W."/>
            <person name="Henrissat B."/>
            <person name="Nagy L.G."/>
            <person name="Aury J.M."/>
            <person name="Wincker P."/>
            <person name="Grigoriev I.V."/>
            <person name="Bonfante P."/>
            <person name="Martin F.M."/>
        </authorList>
    </citation>
    <scope>NUCLEOTIDE SEQUENCE [LARGE SCALE GENOMIC DNA]</scope>
    <source>
        <strain evidence="8 9">ATCC MYA-4762</strain>
    </source>
</reference>